<proteinExistence type="predicted"/>
<dbReference type="AlphaFoldDB" id="A0A6G7YCB0"/>
<dbReference type="EMBL" id="CP049866">
    <property type="protein sequence ID" value="QIK74433.1"/>
    <property type="molecule type" value="Genomic_DNA"/>
</dbReference>
<evidence type="ECO:0000313" key="4">
    <source>
        <dbReference type="Proteomes" id="UP000502035"/>
    </source>
</evidence>
<feature type="domain" description="Mce/MlaD" evidence="1">
    <location>
        <begin position="31"/>
        <end position="104"/>
    </location>
</feature>
<dbReference type="NCBIfam" id="TIGR00996">
    <property type="entry name" value="Mtu_fam_mce"/>
    <property type="match status" value="1"/>
</dbReference>
<name>A0A6G7YCB0_9ACTN</name>
<organism evidence="3 4">
    <name type="scientific">Nocardioides piscis</name>
    <dbReference type="NCBI Taxonomy" id="2714938"/>
    <lineage>
        <taxon>Bacteria</taxon>
        <taxon>Bacillati</taxon>
        <taxon>Actinomycetota</taxon>
        <taxon>Actinomycetes</taxon>
        <taxon>Propionibacteriales</taxon>
        <taxon>Nocardioidaceae</taxon>
        <taxon>Nocardioides</taxon>
    </lineage>
</organism>
<accession>A0A6G7YCB0</accession>
<dbReference type="InterPro" id="IPR024516">
    <property type="entry name" value="Mce_C"/>
</dbReference>
<dbReference type="Pfam" id="PF02470">
    <property type="entry name" value="MlaD"/>
    <property type="match status" value="1"/>
</dbReference>
<sequence length="384" mass="40956">MALNRLMLVPLVVLALVAAAVLTLLGGDDQKRLVAHFPRTISIYEGSEVRVLGVPVGTVDKVTPSGTDVEVTMSYDAEVKVPSDAKAVIVAPSIVGDRFIQLTPVFRDGDEVISDNTELDVQQTAVPIELDQIYESLDTLNVALGPRGANKSGALSDLLAVSADNFDGQGANFNATIKNFARLTDTLADNKEELFGSTEQLGKFIETLAQNDQTVRSFNQSMADVSGLLRGEKEELAAALKNLSTAMTEVSSFVAENRELLGRNISGLNRVSKVLVKQRAALDKVLQVGPLALNNLALTYNPQAGTLDTRSNMGRIGDELKSDPALFLCGFTNQVKGSGKVCDTIKQILPRSGALSDRKGTSTMPSAAHLKFDPSLGGLVEVSR</sequence>
<evidence type="ECO:0000313" key="3">
    <source>
        <dbReference type="EMBL" id="QIK74433.1"/>
    </source>
</evidence>
<dbReference type="Pfam" id="PF11887">
    <property type="entry name" value="Mce4_CUP1"/>
    <property type="match status" value="1"/>
</dbReference>
<dbReference type="GO" id="GO:0005576">
    <property type="term" value="C:extracellular region"/>
    <property type="evidence" value="ECO:0007669"/>
    <property type="project" value="TreeGrafter"/>
</dbReference>
<dbReference type="RefSeq" id="WP_166314367.1">
    <property type="nucleotide sequence ID" value="NZ_CP049866.1"/>
</dbReference>
<gene>
    <name evidence="3" type="ORF">G7071_02240</name>
</gene>
<evidence type="ECO:0000259" key="2">
    <source>
        <dbReference type="Pfam" id="PF11887"/>
    </source>
</evidence>
<dbReference type="InterPro" id="IPR052336">
    <property type="entry name" value="MlaD_Phospholipid_Transporter"/>
</dbReference>
<feature type="domain" description="Mammalian cell entry C-terminal" evidence="2">
    <location>
        <begin position="112"/>
        <end position="287"/>
    </location>
</feature>
<dbReference type="InterPro" id="IPR003399">
    <property type="entry name" value="Mce/MlaD"/>
</dbReference>
<reference evidence="3 4" key="1">
    <citation type="submission" date="2020-03" db="EMBL/GenBank/DDBJ databases">
        <title>Nocardioides sp. nov., isolated from fish.</title>
        <authorList>
            <person name="Hyun D.-W."/>
            <person name="Bae J.-W."/>
        </authorList>
    </citation>
    <scope>NUCLEOTIDE SEQUENCE [LARGE SCALE GENOMIC DNA]</scope>
    <source>
        <strain evidence="3 4">HDW12A</strain>
    </source>
</reference>
<dbReference type="PANTHER" id="PTHR33371">
    <property type="entry name" value="INTERMEMBRANE PHOSPHOLIPID TRANSPORT SYSTEM BINDING PROTEIN MLAD-RELATED"/>
    <property type="match status" value="1"/>
</dbReference>
<dbReference type="InterPro" id="IPR005693">
    <property type="entry name" value="Mce"/>
</dbReference>
<evidence type="ECO:0000259" key="1">
    <source>
        <dbReference type="Pfam" id="PF02470"/>
    </source>
</evidence>
<keyword evidence="4" id="KW-1185">Reference proteome</keyword>
<dbReference type="PANTHER" id="PTHR33371:SF4">
    <property type="entry name" value="INTERMEMBRANE PHOSPHOLIPID TRANSPORT SYSTEM BINDING PROTEIN MLAD"/>
    <property type="match status" value="1"/>
</dbReference>
<dbReference type="Proteomes" id="UP000502035">
    <property type="component" value="Chromosome"/>
</dbReference>
<dbReference type="KEGG" id="npi:G7071_02240"/>
<protein>
    <submittedName>
        <fullName evidence="3">MCE family protein</fullName>
    </submittedName>
</protein>